<keyword evidence="3" id="KW-1185">Reference proteome</keyword>
<comment type="caution">
    <text evidence="2">The sequence shown here is derived from an EMBL/GenBank/DDBJ whole genome shotgun (WGS) entry which is preliminary data.</text>
</comment>
<gene>
    <name evidence="2" type="ORF">FA13DRAFT_1126232</name>
</gene>
<evidence type="ECO:0000256" key="1">
    <source>
        <dbReference type="SAM" id="Phobius"/>
    </source>
</evidence>
<keyword evidence="1" id="KW-0812">Transmembrane</keyword>
<dbReference type="EMBL" id="QPFP01000052">
    <property type="protein sequence ID" value="TEB26014.1"/>
    <property type="molecule type" value="Genomic_DNA"/>
</dbReference>
<evidence type="ECO:0000313" key="2">
    <source>
        <dbReference type="EMBL" id="TEB26014.1"/>
    </source>
</evidence>
<name>A0A4Y7SWL4_COPMI</name>
<organism evidence="2 3">
    <name type="scientific">Coprinellus micaceus</name>
    <name type="common">Glistening ink-cap mushroom</name>
    <name type="synonym">Coprinus micaceus</name>
    <dbReference type="NCBI Taxonomy" id="71717"/>
    <lineage>
        <taxon>Eukaryota</taxon>
        <taxon>Fungi</taxon>
        <taxon>Dikarya</taxon>
        <taxon>Basidiomycota</taxon>
        <taxon>Agaricomycotina</taxon>
        <taxon>Agaricomycetes</taxon>
        <taxon>Agaricomycetidae</taxon>
        <taxon>Agaricales</taxon>
        <taxon>Agaricineae</taxon>
        <taxon>Psathyrellaceae</taxon>
        <taxon>Coprinellus</taxon>
    </lineage>
</organism>
<feature type="transmembrane region" description="Helical" evidence="1">
    <location>
        <begin position="15"/>
        <end position="41"/>
    </location>
</feature>
<keyword evidence="1" id="KW-0472">Membrane</keyword>
<dbReference type="AlphaFoldDB" id="A0A4Y7SWL4"/>
<accession>A0A4Y7SWL4</accession>
<reference evidence="2 3" key="1">
    <citation type="journal article" date="2019" name="Nat. Ecol. Evol.">
        <title>Megaphylogeny resolves global patterns of mushroom evolution.</title>
        <authorList>
            <person name="Varga T."/>
            <person name="Krizsan K."/>
            <person name="Foldi C."/>
            <person name="Dima B."/>
            <person name="Sanchez-Garcia M."/>
            <person name="Sanchez-Ramirez S."/>
            <person name="Szollosi G.J."/>
            <person name="Szarkandi J.G."/>
            <person name="Papp V."/>
            <person name="Albert L."/>
            <person name="Andreopoulos W."/>
            <person name="Angelini C."/>
            <person name="Antonin V."/>
            <person name="Barry K.W."/>
            <person name="Bougher N.L."/>
            <person name="Buchanan P."/>
            <person name="Buyck B."/>
            <person name="Bense V."/>
            <person name="Catcheside P."/>
            <person name="Chovatia M."/>
            <person name="Cooper J."/>
            <person name="Damon W."/>
            <person name="Desjardin D."/>
            <person name="Finy P."/>
            <person name="Geml J."/>
            <person name="Haridas S."/>
            <person name="Hughes K."/>
            <person name="Justo A."/>
            <person name="Karasinski D."/>
            <person name="Kautmanova I."/>
            <person name="Kiss B."/>
            <person name="Kocsube S."/>
            <person name="Kotiranta H."/>
            <person name="LaButti K.M."/>
            <person name="Lechner B.E."/>
            <person name="Liimatainen K."/>
            <person name="Lipzen A."/>
            <person name="Lukacs Z."/>
            <person name="Mihaltcheva S."/>
            <person name="Morgado L.N."/>
            <person name="Niskanen T."/>
            <person name="Noordeloos M.E."/>
            <person name="Ohm R.A."/>
            <person name="Ortiz-Santana B."/>
            <person name="Ovrebo C."/>
            <person name="Racz N."/>
            <person name="Riley R."/>
            <person name="Savchenko A."/>
            <person name="Shiryaev A."/>
            <person name="Soop K."/>
            <person name="Spirin V."/>
            <person name="Szebenyi C."/>
            <person name="Tomsovsky M."/>
            <person name="Tulloss R.E."/>
            <person name="Uehling J."/>
            <person name="Grigoriev I.V."/>
            <person name="Vagvolgyi C."/>
            <person name="Papp T."/>
            <person name="Martin F.M."/>
            <person name="Miettinen O."/>
            <person name="Hibbett D.S."/>
            <person name="Nagy L.G."/>
        </authorList>
    </citation>
    <scope>NUCLEOTIDE SEQUENCE [LARGE SCALE GENOMIC DNA]</scope>
    <source>
        <strain evidence="2 3">FP101781</strain>
    </source>
</reference>
<protein>
    <submittedName>
        <fullName evidence="2">Uncharacterized protein</fullName>
    </submittedName>
</protein>
<evidence type="ECO:0000313" key="3">
    <source>
        <dbReference type="Proteomes" id="UP000298030"/>
    </source>
</evidence>
<proteinExistence type="predicted"/>
<dbReference type="Proteomes" id="UP000298030">
    <property type="component" value="Unassembled WGS sequence"/>
</dbReference>
<keyword evidence="1" id="KW-1133">Transmembrane helix</keyword>
<sequence length="78" mass="8441">MGTPTAALDHVLQRFTVFAAAFTTTLCIGIAQLLGTMLSFWRIRRRWGTIDQESGQVVIENNTGVVASAARTSQTTPS</sequence>